<feature type="transmembrane region" description="Helical" evidence="1">
    <location>
        <begin position="326"/>
        <end position="347"/>
    </location>
</feature>
<proteinExistence type="predicted"/>
<dbReference type="STRING" id="4529.A0A0E0QIX2"/>
<dbReference type="Gramene" id="ORUFI08G16320.1">
    <property type="protein sequence ID" value="ORUFI08G16320.1"/>
    <property type="gene ID" value="ORUFI08G16320"/>
</dbReference>
<feature type="chain" id="PRO_5002371283" evidence="2">
    <location>
        <begin position="26"/>
        <end position="482"/>
    </location>
</feature>
<organism evidence="3 4">
    <name type="scientific">Oryza rufipogon</name>
    <name type="common">Brownbeard rice</name>
    <name type="synonym">Asian wild rice</name>
    <dbReference type="NCBI Taxonomy" id="4529"/>
    <lineage>
        <taxon>Eukaryota</taxon>
        <taxon>Viridiplantae</taxon>
        <taxon>Streptophyta</taxon>
        <taxon>Embryophyta</taxon>
        <taxon>Tracheophyta</taxon>
        <taxon>Spermatophyta</taxon>
        <taxon>Magnoliopsida</taxon>
        <taxon>Liliopsida</taxon>
        <taxon>Poales</taxon>
        <taxon>Poaceae</taxon>
        <taxon>BOP clade</taxon>
        <taxon>Oryzoideae</taxon>
        <taxon>Oryzeae</taxon>
        <taxon>Oryzinae</taxon>
        <taxon>Oryza</taxon>
    </lineage>
</organism>
<dbReference type="AlphaFoldDB" id="A0A0E0QIX2"/>
<feature type="signal peptide" evidence="2">
    <location>
        <begin position="1"/>
        <end position="25"/>
    </location>
</feature>
<dbReference type="PANTHER" id="PTHR35310:SF1">
    <property type="entry name" value="CELL WALL INTEGRITY_STRESS RESPONSE COMPONENT-LIKE PROTEIN"/>
    <property type="match status" value="1"/>
</dbReference>
<dbReference type="Proteomes" id="UP000008022">
    <property type="component" value="Unassembled WGS sequence"/>
</dbReference>
<evidence type="ECO:0000313" key="4">
    <source>
        <dbReference type="Proteomes" id="UP000008022"/>
    </source>
</evidence>
<sequence length="482" mass="49254">MARWPRPALLLLLVAVLLLSHIALCSSAAASGKPKGKGVGGRKALLADDGGEEEEVVVVPPPVKKAKGAAAAVGKIKKKVVGVDGKNQTKVVKGKKSEPAGAVKATKKLSAAAAAKASADAAVVKAKVPKTDKAATAKSKGTDTAKPAKVAKAGSAKAVKPVKPVKTAKSESVVAAKAKKASNSTVDGGAKQAKSSKKAAQAVVDGEASGGKVNATASNEAAEVEEDVVFAEAAEGTDDLISEFKGLPARLQETLMPDLARLSHSSKLYLSAANAGIADGVRPILGGRWAAAAASAASIALLLLPLFMLTALVRRMAPYLPLLHRALLLAQAYLAIYFATLALAAAATGLEPLRFFHAASPAAYAWTQAAQSLGFMGYLMLQMVDLVAVFSGAASPEEDGNGDATKALGLAQMVVGLAVGLHYYAAVFHRAAAGEAPRANWRVYAVYAACFVVVCACARAERRKKAYLAGGTDGGAEEWKKS</sequence>
<protein>
    <submittedName>
        <fullName evidence="3">Uncharacterized protein</fullName>
    </submittedName>
</protein>
<dbReference type="OMA" id="KEIKPFW"/>
<keyword evidence="4" id="KW-1185">Reference proteome</keyword>
<keyword evidence="2" id="KW-0732">Signal</keyword>
<reference evidence="4" key="1">
    <citation type="submission" date="2013-06" db="EMBL/GenBank/DDBJ databases">
        <authorList>
            <person name="Zhao Q."/>
        </authorList>
    </citation>
    <scope>NUCLEOTIDE SEQUENCE</scope>
    <source>
        <strain evidence="4">cv. W1943</strain>
    </source>
</reference>
<feature type="transmembrane region" description="Helical" evidence="1">
    <location>
        <begin position="439"/>
        <end position="458"/>
    </location>
</feature>
<evidence type="ECO:0000256" key="2">
    <source>
        <dbReference type="SAM" id="SignalP"/>
    </source>
</evidence>
<feature type="transmembrane region" description="Helical" evidence="1">
    <location>
        <begin position="289"/>
        <end position="314"/>
    </location>
</feature>
<evidence type="ECO:0000256" key="1">
    <source>
        <dbReference type="SAM" id="Phobius"/>
    </source>
</evidence>
<feature type="transmembrane region" description="Helical" evidence="1">
    <location>
        <begin position="407"/>
        <end position="427"/>
    </location>
</feature>
<feature type="transmembrane region" description="Helical" evidence="1">
    <location>
        <begin position="375"/>
        <end position="395"/>
    </location>
</feature>
<dbReference type="PANTHER" id="PTHR35310">
    <property type="entry name" value="CELL WALL INTEGRITY/STRESS RESPONSE COMPONENT-LIKE PROTEIN"/>
    <property type="match status" value="1"/>
</dbReference>
<keyword evidence="1" id="KW-0472">Membrane</keyword>
<keyword evidence="1" id="KW-0812">Transmembrane</keyword>
<name>A0A0E0QIX2_ORYRU</name>
<dbReference type="EnsemblPlants" id="ORUFI08G16320.1">
    <property type="protein sequence ID" value="ORUFI08G16320.1"/>
    <property type="gene ID" value="ORUFI08G16320"/>
</dbReference>
<reference evidence="3" key="2">
    <citation type="submission" date="2015-06" db="UniProtKB">
        <authorList>
            <consortium name="EnsemblPlants"/>
        </authorList>
    </citation>
    <scope>IDENTIFICATION</scope>
</reference>
<accession>A0A0E0QIX2</accession>
<keyword evidence="1" id="KW-1133">Transmembrane helix</keyword>
<dbReference type="HOGENOM" id="CLU_045326_0_0_1"/>
<evidence type="ECO:0000313" key="3">
    <source>
        <dbReference type="EnsemblPlants" id="ORUFI08G16320.1"/>
    </source>
</evidence>
<dbReference type="eggNOG" id="ENOG502QVCG">
    <property type="taxonomic scope" value="Eukaryota"/>
</dbReference>